<proteinExistence type="predicted"/>
<comment type="caution">
    <text evidence="1">The sequence shown here is derived from an EMBL/GenBank/DDBJ whole genome shotgun (WGS) entry which is preliminary data.</text>
</comment>
<reference evidence="1" key="1">
    <citation type="journal article" date="2014" name="Front. Microbiol.">
        <title>High frequency of phylogenetically diverse reductive dehalogenase-homologous genes in deep subseafloor sedimentary metagenomes.</title>
        <authorList>
            <person name="Kawai M."/>
            <person name="Futagami T."/>
            <person name="Toyoda A."/>
            <person name="Takaki Y."/>
            <person name="Nishi S."/>
            <person name="Hori S."/>
            <person name="Arai W."/>
            <person name="Tsubouchi T."/>
            <person name="Morono Y."/>
            <person name="Uchiyama I."/>
            <person name="Ito T."/>
            <person name="Fujiyama A."/>
            <person name="Inagaki F."/>
            <person name="Takami H."/>
        </authorList>
    </citation>
    <scope>NUCLEOTIDE SEQUENCE</scope>
    <source>
        <strain evidence="1">Expedition CK06-06</strain>
    </source>
</reference>
<gene>
    <name evidence="1" type="ORF">S12H4_21660</name>
</gene>
<dbReference type="AlphaFoldDB" id="X1RVG1"/>
<name>X1RVG1_9ZZZZ</name>
<sequence length="94" mass="11597">MILVQWSCEIPQEKLESFINFAKNKLKPFYESYRCMKYELLFPMITEKKYFPYQESEIKNRYTEQLVFKDIKDFDDFHKNIEKNQEAQDIVGMY</sequence>
<dbReference type="EMBL" id="BARW01011173">
    <property type="protein sequence ID" value="GAI84757.1"/>
    <property type="molecule type" value="Genomic_DNA"/>
</dbReference>
<protein>
    <submittedName>
        <fullName evidence="1">Uncharacterized protein</fullName>
    </submittedName>
</protein>
<accession>X1RVG1</accession>
<organism evidence="1">
    <name type="scientific">marine sediment metagenome</name>
    <dbReference type="NCBI Taxonomy" id="412755"/>
    <lineage>
        <taxon>unclassified sequences</taxon>
        <taxon>metagenomes</taxon>
        <taxon>ecological metagenomes</taxon>
    </lineage>
</organism>
<feature type="non-terminal residue" evidence="1">
    <location>
        <position position="94"/>
    </location>
</feature>
<evidence type="ECO:0000313" key="1">
    <source>
        <dbReference type="EMBL" id="GAI84757.1"/>
    </source>
</evidence>